<evidence type="ECO:0000313" key="4">
    <source>
        <dbReference type="EMBL" id="MER7379274.1"/>
    </source>
</evidence>
<comment type="caution">
    <text evidence="4">The sequence shown here is derived from an EMBL/GenBank/DDBJ whole genome shotgun (WGS) entry which is preliminary data.</text>
</comment>
<reference evidence="4 5" key="1">
    <citation type="submission" date="2024-06" db="EMBL/GenBank/DDBJ databases">
        <title>The Natural Products Discovery Center: Release of the First 8490 Sequenced Strains for Exploring Actinobacteria Biosynthetic Diversity.</title>
        <authorList>
            <person name="Kalkreuter E."/>
            <person name="Kautsar S.A."/>
            <person name="Yang D."/>
            <person name="Bader C.D."/>
            <person name="Teijaro C.N."/>
            <person name="Fluegel L."/>
            <person name="Davis C.M."/>
            <person name="Simpson J.R."/>
            <person name="Lauterbach L."/>
            <person name="Steele A.D."/>
            <person name="Gui C."/>
            <person name="Meng S."/>
            <person name="Li G."/>
            <person name="Viehrig K."/>
            <person name="Ye F."/>
            <person name="Su P."/>
            <person name="Kiefer A.F."/>
            <person name="Nichols A."/>
            <person name="Cepeda A.J."/>
            <person name="Yan W."/>
            <person name="Fan B."/>
            <person name="Jiang Y."/>
            <person name="Adhikari A."/>
            <person name="Zheng C.-J."/>
            <person name="Schuster L."/>
            <person name="Cowan T.M."/>
            <person name="Smanski M.J."/>
            <person name="Chevrette M.G."/>
            <person name="De Carvalho L.P.S."/>
            <person name="Shen B."/>
        </authorList>
    </citation>
    <scope>NUCLEOTIDE SEQUENCE [LARGE SCALE GENOMIC DNA]</scope>
    <source>
        <strain evidence="4 5">NPDC000155</strain>
    </source>
</reference>
<dbReference type="Pfam" id="PF00926">
    <property type="entry name" value="DHBP_synthase"/>
    <property type="match status" value="1"/>
</dbReference>
<protein>
    <recommendedName>
        <fullName evidence="3">3,4-dihydroxy-2-butanone-4-phosphate synthase</fullName>
        <ecNumber evidence="3">4.1.99.12</ecNumber>
    </recommendedName>
</protein>
<comment type="function">
    <text evidence="1">Catalyzes the conversion of D-ribulose 5-phosphate to formate and 3,4-dihydroxy-2-butanone 4-phosphate.</text>
</comment>
<dbReference type="EC" id="4.1.99.12" evidence="3"/>
<dbReference type="SUPFAM" id="SSF55821">
    <property type="entry name" value="YrdC/RibB"/>
    <property type="match status" value="1"/>
</dbReference>
<dbReference type="InterPro" id="IPR017945">
    <property type="entry name" value="DHBP_synth_RibB-like_a/b_dom"/>
</dbReference>
<comment type="pathway">
    <text evidence="2">Cofactor biosynthesis; riboflavin biosynthesis; 2-hydroxy-3-oxobutyl phosphate from D-ribulose 5-phosphate: step 1/1.</text>
</comment>
<accession>A0ABV1Y5Y7</accession>
<evidence type="ECO:0000313" key="5">
    <source>
        <dbReference type="Proteomes" id="UP001486207"/>
    </source>
</evidence>
<dbReference type="InterPro" id="IPR000422">
    <property type="entry name" value="DHBP_synthase_RibB"/>
</dbReference>
<evidence type="ECO:0000256" key="3">
    <source>
        <dbReference type="ARBA" id="ARBA00012153"/>
    </source>
</evidence>
<dbReference type="RefSeq" id="WP_190075860.1">
    <property type="nucleotide sequence ID" value="NZ_BNBM01000029.1"/>
</dbReference>
<dbReference type="Gene3D" id="3.90.870.10">
    <property type="entry name" value="DHBP synthase"/>
    <property type="match status" value="1"/>
</dbReference>
<organism evidence="4 5">
    <name type="scientific">Streptomyces lanatus</name>
    <dbReference type="NCBI Taxonomy" id="66900"/>
    <lineage>
        <taxon>Bacteria</taxon>
        <taxon>Bacillati</taxon>
        <taxon>Actinomycetota</taxon>
        <taxon>Actinomycetes</taxon>
        <taxon>Kitasatosporales</taxon>
        <taxon>Streptomycetaceae</taxon>
        <taxon>Streptomyces</taxon>
    </lineage>
</organism>
<evidence type="ECO:0000256" key="2">
    <source>
        <dbReference type="ARBA" id="ARBA00004904"/>
    </source>
</evidence>
<keyword evidence="5" id="KW-1185">Reference proteome</keyword>
<gene>
    <name evidence="4" type="ORF">ABT384_42490</name>
</gene>
<proteinExistence type="predicted"/>
<name>A0ABV1Y5Y7_9ACTN</name>
<dbReference type="EMBL" id="JBEPFB010000031">
    <property type="protein sequence ID" value="MER7379274.1"/>
    <property type="molecule type" value="Genomic_DNA"/>
</dbReference>
<evidence type="ECO:0000256" key="1">
    <source>
        <dbReference type="ARBA" id="ARBA00002284"/>
    </source>
</evidence>
<dbReference type="Proteomes" id="UP001486207">
    <property type="component" value="Unassembled WGS sequence"/>
</dbReference>
<sequence length="212" mass="22795">MIDPLDDVLVALRMDQMIVVADSDDRENEGDLVMAAAAITTEQMAKSSCCSALRLSGLVSSMSDGCPYPGDRYQWLVAWQGCVTAVLNAAQDAPNPVVAVGVEVTGVGNVDDVVLYRKEPPHTYMQVKYATDSSTPVNEDYLLKPSDRGGPSILHKLASAWQQLTKDGAPVDLALLTNRSPDAADPLVQLRRSETQLLLPKAAQQGQNSKRG</sequence>